<feature type="compositionally biased region" description="Basic and acidic residues" evidence="9">
    <location>
        <begin position="167"/>
        <end position="177"/>
    </location>
</feature>
<dbReference type="Gene3D" id="1.10.1520.10">
    <property type="entry name" value="Ribonuclease III domain"/>
    <property type="match status" value="1"/>
</dbReference>
<dbReference type="InterPro" id="IPR000999">
    <property type="entry name" value="RNase_III_dom"/>
</dbReference>
<dbReference type="PANTHER" id="PTHR11207:SF32">
    <property type="entry name" value="LARGE RIBOSOMAL SUBUNIT PROTEIN ML44"/>
    <property type="match status" value="1"/>
</dbReference>
<evidence type="ECO:0000256" key="2">
    <source>
        <dbReference type="ARBA" id="ARBA00022884"/>
    </source>
</evidence>
<dbReference type="SMART" id="SM00535">
    <property type="entry name" value="RIBOc"/>
    <property type="match status" value="1"/>
</dbReference>
<organism evidence="11 12">
    <name type="scientific">Dioszegia hungarica</name>
    <dbReference type="NCBI Taxonomy" id="4972"/>
    <lineage>
        <taxon>Eukaryota</taxon>
        <taxon>Fungi</taxon>
        <taxon>Dikarya</taxon>
        <taxon>Basidiomycota</taxon>
        <taxon>Agaricomycotina</taxon>
        <taxon>Tremellomycetes</taxon>
        <taxon>Tremellales</taxon>
        <taxon>Bulleribasidiaceae</taxon>
        <taxon>Dioszegia</taxon>
    </lineage>
</organism>
<dbReference type="CDD" id="cd00593">
    <property type="entry name" value="RIBOc"/>
    <property type="match status" value="1"/>
</dbReference>
<reference evidence="11" key="1">
    <citation type="journal article" date="2022" name="G3 (Bethesda)">
        <title>High quality genome of the basidiomycete yeast Dioszegia hungarica PDD-24b-2 isolated from cloud water.</title>
        <authorList>
            <person name="Jarrige D."/>
            <person name="Haridas S."/>
            <person name="Bleykasten-Grosshans C."/>
            <person name="Joly M."/>
            <person name="Nadalig T."/>
            <person name="Sancelme M."/>
            <person name="Vuilleumier S."/>
            <person name="Grigoriev I.V."/>
            <person name="Amato P."/>
            <person name="Bringel F."/>
        </authorList>
    </citation>
    <scope>NUCLEOTIDE SEQUENCE</scope>
    <source>
        <strain evidence="11">PDD-24b-2</strain>
    </source>
</reference>
<dbReference type="Gene3D" id="3.30.160.20">
    <property type="match status" value="1"/>
</dbReference>
<dbReference type="InterPro" id="IPR044444">
    <property type="entry name" value="Ribosomal_mL44_DSRM_metazoa"/>
</dbReference>
<proteinExistence type="inferred from homology"/>
<evidence type="ECO:0000256" key="5">
    <source>
        <dbReference type="ARBA" id="ARBA00023274"/>
    </source>
</evidence>
<comment type="caution">
    <text evidence="11">The sequence shown here is derived from an EMBL/GenBank/DDBJ whole genome shotgun (WGS) entry which is preliminary data.</text>
</comment>
<dbReference type="SUPFAM" id="SSF54768">
    <property type="entry name" value="dsRNA-binding domain-like"/>
    <property type="match status" value="1"/>
</dbReference>
<evidence type="ECO:0000256" key="3">
    <source>
        <dbReference type="ARBA" id="ARBA00022980"/>
    </source>
</evidence>
<feature type="region of interest" description="Disordered" evidence="9">
    <location>
        <begin position="25"/>
        <end position="51"/>
    </location>
</feature>
<keyword evidence="3" id="KW-0689">Ribosomal protein</keyword>
<protein>
    <recommendedName>
        <fullName evidence="7">Large ribosomal subunit protein mL44</fullName>
    </recommendedName>
</protein>
<keyword evidence="12" id="KW-1185">Reference proteome</keyword>
<evidence type="ECO:0000259" key="10">
    <source>
        <dbReference type="PROSITE" id="PS50137"/>
    </source>
</evidence>
<dbReference type="GO" id="GO:0003723">
    <property type="term" value="F:RNA binding"/>
    <property type="evidence" value="ECO:0007669"/>
    <property type="project" value="UniProtKB-UniRule"/>
</dbReference>
<dbReference type="EMBL" id="JAKWFO010000005">
    <property type="protein sequence ID" value="KAI9635143.1"/>
    <property type="molecule type" value="Genomic_DNA"/>
</dbReference>
<dbReference type="PROSITE" id="PS50137">
    <property type="entry name" value="DS_RBD"/>
    <property type="match status" value="1"/>
</dbReference>
<evidence type="ECO:0000256" key="1">
    <source>
        <dbReference type="ARBA" id="ARBA00004173"/>
    </source>
</evidence>
<dbReference type="RefSeq" id="XP_052944920.1">
    <property type="nucleotide sequence ID" value="XM_053092626.1"/>
</dbReference>
<dbReference type="PANTHER" id="PTHR11207">
    <property type="entry name" value="RIBONUCLEASE III"/>
    <property type="match status" value="1"/>
</dbReference>
<keyword evidence="4" id="KW-0496">Mitochondrion</keyword>
<evidence type="ECO:0000313" key="11">
    <source>
        <dbReference type="EMBL" id="KAI9635143.1"/>
    </source>
</evidence>
<dbReference type="GO" id="GO:0005739">
    <property type="term" value="C:mitochondrion"/>
    <property type="evidence" value="ECO:0007669"/>
    <property type="project" value="TreeGrafter"/>
</dbReference>
<dbReference type="InterPro" id="IPR014720">
    <property type="entry name" value="dsRBD_dom"/>
</dbReference>
<dbReference type="SUPFAM" id="SSF69065">
    <property type="entry name" value="RNase III domain-like"/>
    <property type="match status" value="1"/>
</dbReference>
<keyword evidence="2 8" id="KW-0694">RNA-binding</keyword>
<dbReference type="GeneID" id="77731831"/>
<keyword evidence="5" id="KW-0687">Ribonucleoprotein</keyword>
<gene>
    <name evidence="11" type="ORF">MKK02DRAFT_43821</name>
</gene>
<feature type="region of interest" description="Disordered" evidence="9">
    <location>
        <begin position="166"/>
        <end position="190"/>
    </location>
</feature>
<dbReference type="GO" id="GO:0004525">
    <property type="term" value="F:ribonuclease III activity"/>
    <property type="evidence" value="ECO:0007669"/>
    <property type="project" value="InterPro"/>
</dbReference>
<accession>A0AA38LTW6</accession>
<comment type="subcellular location">
    <subcellularLocation>
        <location evidence="1">Mitochondrion</location>
    </subcellularLocation>
</comment>
<evidence type="ECO:0000256" key="6">
    <source>
        <dbReference type="ARBA" id="ARBA00024034"/>
    </source>
</evidence>
<dbReference type="Proteomes" id="UP001164286">
    <property type="component" value="Unassembled WGS sequence"/>
</dbReference>
<dbReference type="GO" id="GO:0006396">
    <property type="term" value="P:RNA processing"/>
    <property type="evidence" value="ECO:0007669"/>
    <property type="project" value="InterPro"/>
</dbReference>
<dbReference type="Pfam" id="PF22892">
    <property type="entry name" value="DSRM_MRPL44"/>
    <property type="match status" value="1"/>
</dbReference>
<dbReference type="GO" id="GO:0003735">
    <property type="term" value="F:structural constituent of ribosome"/>
    <property type="evidence" value="ECO:0007669"/>
    <property type="project" value="TreeGrafter"/>
</dbReference>
<dbReference type="InterPro" id="IPR036389">
    <property type="entry name" value="RNase_III_sf"/>
</dbReference>
<evidence type="ECO:0000256" key="9">
    <source>
        <dbReference type="SAM" id="MobiDB-lite"/>
    </source>
</evidence>
<evidence type="ECO:0000256" key="8">
    <source>
        <dbReference type="PROSITE-ProRule" id="PRU00266"/>
    </source>
</evidence>
<name>A0AA38LTW6_9TREE</name>
<sequence length="434" mass="46001">MPFFNPSSLPLPLLRQIARSRSSPRFRRALSTSPVPLEARRPLPLSPLAPSIPPTPTLSALASRLSLPQSSTLHPGLVACLTHPSFSRTSAASGSTSTASTETDTNELLSTLGNSLLGLFASEHLAQRYPFLPTEALKAGVTAYVGPAACFAIARELGVGVHGPGDGLEKELPEGQRRRGHGAGGRPASEGVGVRWIREVGFEKVPVARRFRGRMEREGGGGAGPGDAIQRREGWEEVVAGVVKAFVGLIYQEQGMTAARQFTHAHFLSRYLDMTSLFNFTNPKHVLSRAVAKHLSDAGVEPTAGEGNIESRLLAQTGTNSQSPLFNIGLFLPSGLKLSEGYGSSLKMAEHRAAVNALHALFLVRGDTEEGGGGLGGMWRRSQGEKRAGGLRLPTESHGVWAVEGGKVGKGLEFQGSGWGGGEVTVESRKRVTV</sequence>
<feature type="domain" description="DRBM" evidence="10">
    <location>
        <begin position="334"/>
        <end position="363"/>
    </location>
</feature>
<evidence type="ECO:0000313" key="12">
    <source>
        <dbReference type="Proteomes" id="UP001164286"/>
    </source>
</evidence>
<dbReference type="AlphaFoldDB" id="A0AA38LTW6"/>
<evidence type="ECO:0000256" key="4">
    <source>
        <dbReference type="ARBA" id="ARBA00023128"/>
    </source>
</evidence>
<evidence type="ECO:0000256" key="7">
    <source>
        <dbReference type="ARBA" id="ARBA00035187"/>
    </source>
</evidence>
<comment type="similarity">
    <text evidence="6">Belongs to the ribonuclease III family. Mitochondrion-specific ribosomal protein mL44 subfamily.</text>
</comment>